<accession>A0A1G7W1L3</accession>
<keyword evidence="7" id="KW-0406">Ion transport</keyword>
<sequence>MKKTLMVAALTGVFATAAHAQSSVTLYGLIDAGITYTNNQGGHSNWQETSGSVNGSRWGLRGSEDLGGGLKAIFTLENGFGINNGTLKQNSREFGRQAFVGLASDQFGSVTLGRQYDSMVDYVGPLALTGTGYGGTQFAHPYDNDNLDNSFRINNSIKYSSANYGGFKFGALYGFSNDAGSFANNRAYSVGGSYTYGGLNVAAAYLQLNSNVNGVANASGAVSGDNTFVAGRQQTWGAGANYAFGPAVVGVVYTQTNLNQAVGIGASNSGTENGLSLGGGSGHFQNFEVNGRYSLTPALSLAAAYTYTQASIDGIRPKWNQFNLQTAYALSKRTDVYLQGVYQRVNKGSGVDAVINGVGEDSATNNQVAVTAGLRHRF</sequence>
<evidence type="ECO:0000256" key="1">
    <source>
        <dbReference type="ARBA" id="ARBA00004571"/>
    </source>
</evidence>
<dbReference type="InterPro" id="IPR023614">
    <property type="entry name" value="Porin_dom_sf"/>
</dbReference>
<evidence type="ECO:0000256" key="10">
    <source>
        <dbReference type="ARBA" id="ARBA00023237"/>
    </source>
</evidence>
<dbReference type="InterPro" id="IPR050298">
    <property type="entry name" value="Gram-neg_bact_OMP"/>
</dbReference>
<comment type="subunit">
    <text evidence="2">Homotrimer.</text>
</comment>
<proteinExistence type="predicted"/>
<evidence type="ECO:0000256" key="7">
    <source>
        <dbReference type="ARBA" id="ARBA00023065"/>
    </source>
</evidence>
<organism evidence="13 14">
    <name type="scientific">Paraburkholderia phenazinium</name>
    <dbReference type="NCBI Taxonomy" id="60549"/>
    <lineage>
        <taxon>Bacteria</taxon>
        <taxon>Pseudomonadati</taxon>
        <taxon>Pseudomonadota</taxon>
        <taxon>Betaproteobacteria</taxon>
        <taxon>Burkholderiales</taxon>
        <taxon>Burkholderiaceae</taxon>
        <taxon>Paraburkholderia</taxon>
    </lineage>
</organism>
<comment type="subcellular location">
    <subcellularLocation>
        <location evidence="1">Cell outer membrane</location>
        <topology evidence="1">Multi-pass membrane protein</topology>
    </subcellularLocation>
</comment>
<protein>
    <submittedName>
        <fullName evidence="13">Porin, GBP family</fullName>
    </submittedName>
</protein>
<keyword evidence="4" id="KW-1134">Transmembrane beta strand</keyword>
<dbReference type="Gene3D" id="2.40.160.10">
    <property type="entry name" value="Porin"/>
    <property type="match status" value="1"/>
</dbReference>
<dbReference type="Pfam" id="PF13609">
    <property type="entry name" value="Porin_4"/>
    <property type="match status" value="1"/>
</dbReference>
<dbReference type="OrthoDB" id="8982743at2"/>
<keyword evidence="9" id="KW-0472">Membrane</keyword>
<dbReference type="GO" id="GO:0015288">
    <property type="term" value="F:porin activity"/>
    <property type="evidence" value="ECO:0007669"/>
    <property type="project" value="UniProtKB-KW"/>
</dbReference>
<keyword evidence="6 11" id="KW-0732">Signal</keyword>
<evidence type="ECO:0000256" key="3">
    <source>
        <dbReference type="ARBA" id="ARBA00022448"/>
    </source>
</evidence>
<name>A0A1G7W1L3_9BURK</name>
<dbReference type="PRINTS" id="PR00182">
    <property type="entry name" value="ECOLNEIPORIN"/>
</dbReference>
<dbReference type="Proteomes" id="UP000199706">
    <property type="component" value="Unassembled WGS sequence"/>
</dbReference>
<evidence type="ECO:0000256" key="4">
    <source>
        <dbReference type="ARBA" id="ARBA00022452"/>
    </source>
</evidence>
<evidence type="ECO:0000256" key="11">
    <source>
        <dbReference type="SAM" id="SignalP"/>
    </source>
</evidence>
<evidence type="ECO:0000256" key="8">
    <source>
        <dbReference type="ARBA" id="ARBA00023114"/>
    </source>
</evidence>
<dbReference type="GO" id="GO:0046930">
    <property type="term" value="C:pore complex"/>
    <property type="evidence" value="ECO:0007669"/>
    <property type="project" value="UniProtKB-KW"/>
</dbReference>
<dbReference type="InterPro" id="IPR001702">
    <property type="entry name" value="Porin_Gram-ve"/>
</dbReference>
<feature type="signal peptide" evidence="11">
    <location>
        <begin position="1"/>
        <end position="20"/>
    </location>
</feature>
<gene>
    <name evidence="13" type="ORF">SAMN05216466_104358</name>
</gene>
<feature type="chain" id="PRO_5011643724" evidence="11">
    <location>
        <begin position="21"/>
        <end position="378"/>
    </location>
</feature>
<evidence type="ECO:0000313" key="14">
    <source>
        <dbReference type="Proteomes" id="UP000199706"/>
    </source>
</evidence>
<evidence type="ECO:0000256" key="9">
    <source>
        <dbReference type="ARBA" id="ARBA00023136"/>
    </source>
</evidence>
<keyword evidence="5" id="KW-0812">Transmembrane</keyword>
<evidence type="ECO:0000256" key="6">
    <source>
        <dbReference type="ARBA" id="ARBA00022729"/>
    </source>
</evidence>
<evidence type="ECO:0000256" key="2">
    <source>
        <dbReference type="ARBA" id="ARBA00011233"/>
    </source>
</evidence>
<keyword evidence="8" id="KW-0626">Porin</keyword>
<dbReference type="GO" id="GO:0034220">
    <property type="term" value="P:monoatomic ion transmembrane transport"/>
    <property type="evidence" value="ECO:0007669"/>
    <property type="project" value="InterPro"/>
</dbReference>
<dbReference type="PANTHER" id="PTHR34501">
    <property type="entry name" value="PROTEIN YDDL-RELATED"/>
    <property type="match status" value="1"/>
</dbReference>
<dbReference type="RefSeq" id="WP_090684634.1">
    <property type="nucleotide sequence ID" value="NZ_CADERL010000006.1"/>
</dbReference>
<dbReference type="PANTHER" id="PTHR34501:SF9">
    <property type="entry name" value="MAJOR OUTER MEMBRANE PROTEIN P.IA"/>
    <property type="match status" value="1"/>
</dbReference>
<keyword evidence="3" id="KW-0813">Transport</keyword>
<dbReference type="InterPro" id="IPR033900">
    <property type="entry name" value="Gram_neg_porin_domain"/>
</dbReference>
<dbReference type="PRINTS" id="PR00184">
    <property type="entry name" value="NEISSPPORIN"/>
</dbReference>
<evidence type="ECO:0000313" key="13">
    <source>
        <dbReference type="EMBL" id="SDG65877.1"/>
    </source>
</evidence>
<dbReference type="EMBL" id="FNCJ01000004">
    <property type="protein sequence ID" value="SDG65877.1"/>
    <property type="molecule type" value="Genomic_DNA"/>
</dbReference>
<feature type="domain" description="Porin" evidence="12">
    <location>
        <begin position="8"/>
        <end position="346"/>
    </location>
</feature>
<dbReference type="GO" id="GO:0009279">
    <property type="term" value="C:cell outer membrane"/>
    <property type="evidence" value="ECO:0007669"/>
    <property type="project" value="UniProtKB-SubCell"/>
</dbReference>
<reference evidence="13 14" key="1">
    <citation type="submission" date="2016-10" db="EMBL/GenBank/DDBJ databases">
        <authorList>
            <person name="de Groot N.N."/>
        </authorList>
    </citation>
    <scope>NUCLEOTIDE SEQUENCE [LARGE SCALE GENOMIC DNA]</scope>
    <source>
        <strain evidence="13 14">LMG 2247</strain>
    </source>
</reference>
<evidence type="ECO:0000256" key="5">
    <source>
        <dbReference type="ARBA" id="ARBA00022692"/>
    </source>
</evidence>
<evidence type="ECO:0000259" key="12">
    <source>
        <dbReference type="Pfam" id="PF13609"/>
    </source>
</evidence>
<dbReference type="InterPro" id="IPR002299">
    <property type="entry name" value="Porin_Neis"/>
</dbReference>
<dbReference type="CDD" id="cd00342">
    <property type="entry name" value="gram_neg_porins"/>
    <property type="match status" value="1"/>
</dbReference>
<dbReference type="SUPFAM" id="SSF56935">
    <property type="entry name" value="Porins"/>
    <property type="match status" value="1"/>
</dbReference>
<keyword evidence="10" id="KW-0998">Cell outer membrane</keyword>
<dbReference type="AlphaFoldDB" id="A0A1G7W1L3"/>